<comment type="caution">
    <text evidence="2">The sequence shown here is derived from an EMBL/GenBank/DDBJ whole genome shotgun (WGS) entry which is preliminary data.</text>
</comment>
<evidence type="ECO:0000313" key="2">
    <source>
        <dbReference type="EMBL" id="MPL69144.1"/>
    </source>
</evidence>
<evidence type="ECO:0000259" key="1">
    <source>
        <dbReference type="PROSITE" id="PS50853"/>
    </source>
</evidence>
<protein>
    <recommendedName>
        <fullName evidence="1">Fibronectin type-III domain-containing protein</fullName>
    </recommendedName>
</protein>
<name>A0A644TQC7_9ZZZZ</name>
<dbReference type="SUPFAM" id="SSF49265">
    <property type="entry name" value="Fibronectin type III"/>
    <property type="match status" value="1"/>
</dbReference>
<organism evidence="2">
    <name type="scientific">bioreactor metagenome</name>
    <dbReference type="NCBI Taxonomy" id="1076179"/>
    <lineage>
        <taxon>unclassified sequences</taxon>
        <taxon>metagenomes</taxon>
        <taxon>ecological metagenomes</taxon>
    </lineage>
</organism>
<feature type="domain" description="Fibronectin type-III" evidence="1">
    <location>
        <begin position="26"/>
        <end position="119"/>
    </location>
</feature>
<dbReference type="PROSITE" id="PS50853">
    <property type="entry name" value="FN3"/>
    <property type="match status" value="1"/>
</dbReference>
<gene>
    <name evidence="2" type="ORF">SDC9_14878</name>
</gene>
<reference evidence="2" key="1">
    <citation type="submission" date="2019-08" db="EMBL/GenBank/DDBJ databases">
        <authorList>
            <person name="Kucharzyk K."/>
            <person name="Murdoch R.W."/>
            <person name="Higgins S."/>
            <person name="Loffler F."/>
        </authorList>
    </citation>
    <scope>NUCLEOTIDE SEQUENCE</scope>
</reference>
<dbReference type="InterPro" id="IPR013783">
    <property type="entry name" value="Ig-like_fold"/>
</dbReference>
<dbReference type="PROSITE" id="PS51257">
    <property type="entry name" value="PROKAR_LIPOPROTEIN"/>
    <property type="match status" value="1"/>
</dbReference>
<dbReference type="InterPro" id="IPR026444">
    <property type="entry name" value="Secre_tail"/>
</dbReference>
<accession>A0A644TQC7</accession>
<dbReference type="Pfam" id="PF18962">
    <property type="entry name" value="Por_Secre_tail"/>
    <property type="match status" value="1"/>
</dbReference>
<dbReference type="Gene3D" id="2.60.40.10">
    <property type="entry name" value="Immunoglobulins"/>
    <property type="match status" value="4"/>
</dbReference>
<dbReference type="InterPro" id="IPR036116">
    <property type="entry name" value="FN3_sf"/>
</dbReference>
<dbReference type="EMBL" id="VSSQ01000045">
    <property type="protein sequence ID" value="MPL69144.1"/>
    <property type="molecule type" value="Genomic_DNA"/>
</dbReference>
<dbReference type="NCBIfam" id="TIGR04183">
    <property type="entry name" value="Por_Secre_tail"/>
    <property type="match status" value="1"/>
</dbReference>
<dbReference type="AlphaFoldDB" id="A0A644TQC7"/>
<dbReference type="CDD" id="cd00063">
    <property type="entry name" value="FN3"/>
    <property type="match status" value="1"/>
</dbReference>
<proteinExistence type="predicted"/>
<sequence length="492" mass="54461">MKKIFLSLLFLAISCPVILASPTIYTPELVSPGNNQSGVAPNVLLDWNAVVGTTGLHYIVHLSQDNAFANPVEFSTDLTRYNMANLLFGQTYYWKVRAVDQTGTSDWTETRAFTVVARPILRRPSNNANNQDANVLLQWDAITGVSHFDYQVDTTADFNSPFAYITSVNGSLKEVNAANLLFGTGHYIRLRARHAADTSAWTATAFFTVTNTFNLTRPNDNAVDVVPDAEFQWAQVKGINKYNIYLSTEPEMIHYDVYNVAATATRTKPDTLFFGTQYFWKMSAIHSKDTLFSPRRSFTTVSTVTLANPANNATNVVLQPSLSWKKITGVLRYQLQLASNADFNNARNYSINATTSAGDEQFRVPLHVLDSAGTYYWRVNAISSRDTTEWSATWNFRCVALGIDNPSGTIAGLNVYPAPATDFVTIRMKNSINGGATIKVLDLLGKTRINRDVQVESGLVTNFDLGSLSDGVYMLLIEMNGSTATTKIVVRH</sequence>
<dbReference type="InterPro" id="IPR003961">
    <property type="entry name" value="FN3_dom"/>
</dbReference>